<keyword evidence="3" id="KW-1185">Reference proteome</keyword>
<organism evidence="2 3">
    <name type="scientific">Trichonephila inaurata madagascariensis</name>
    <dbReference type="NCBI Taxonomy" id="2747483"/>
    <lineage>
        <taxon>Eukaryota</taxon>
        <taxon>Metazoa</taxon>
        <taxon>Ecdysozoa</taxon>
        <taxon>Arthropoda</taxon>
        <taxon>Chelicerata</taxon>
        <taxon>Arachnida</taxon>
        <taxon>Araneae</taxon>
        <taxon>Araneomorphae</taxon>
        <taxon>Entelegynae</taxon>
        <taxon>Araneoidea</taxon>
        <taxon>Nephilidae</taxon>
        <taxon>Trichonephila</taxon>
        <taxon>Trichonephila inaurata</taxon>
    </lineage>
</organism>
<sequence length="658" mass="74666">MEMILVRTSFSSANISYDMDLDDVNSCTILRVKVPCPGTGLSEIHRSISRVKFQRLCTHFSPSAAVICSMHSVARGTPRGGRLLWSLEAAHFGKPSGQPRECKETPPHCLRFSFCFNCLTQKILNYSPDEFGPSQQKEILRQNANLDDILDNLQDIFSLPSVFMTVTYLFICCSVMGMSVIAGSYSKPSALKTVFYGIPNLVSLLALLWKAGSIPVEQHKLKGAFYKRAHYRFLTVVSSDEPQCKREILEKTDFVLNGSVVFSLTREIQSLLFLRASRNIGDNSNRRTFPVTTNFRHPNSNIPTWLYKCLNWNRLVEKPTRHPLDCIVAISFKITLILVNLDWLISSGVSFHSLDWRTIFTNFATYMLIAGTYLVMYSKRKLLTVTLHNLGSLSNEKTINFILIVICSIPAVLLTFRVKAFHANPMSSQIETYGYTIENGLIRIMLLSLKSLLHAIVRPTFTSLVTLTYCILCQHCCSQINFLTEKVLQFSHEEFGPTKQIDILRQKAKIDKLLESVQAIFSVPSFLLIAMHFLMFVSVIRTTIEVGGELFLSYVTVEAIIRSLIDFNCLFFLLWIASGVSIQTKKLKREFSEKVRARLLHNGNLREIQPQGKLFGQTDFVFTGCDIILFKRSTLLSISGTLLIYTFFEIFGKNQDKP</sequence>
<proteinExistence type="predicted"/>
<evidence type="ECO:0000313" key="2">
    <source>
        <dbReference type="EMBL" id="GFY79388.1"/>
    </source>
</evidence>
<feature type="transmembrane region" description="Helical" evidence="1">
    <location>
        <begin position="358"/>
        <end position="377"/>
    </location>
</feature>
<evidence type="ECO:0000256" key="1">
    <source>
        <dbReference type="SAM" id="Phobius"/>
    </source>
</evidence>
<dbReference type="EMBL" id="BMAV01023557">
    <property type="protein sequence ID" value="GFY79388.1"/>
    <property type="molecule type" value="Genomic_DNA"/>
</dbReference>
<dbReference type="AlphaFoldDB" id="A0A8X6YVZ7"/>
<reference evidence="2" key="1">
    <citation type="submission" date="2020-08" db="EMBL/GenBank/DDBJ databases">
        <title>Multicomponent nature underlies the extraordinary mechanical properties of spider dragline silk.</title>
        <authorList>
            <person name="Kono N."/>
            <person name="Nakamura H."/>
            <person name="Mori M."/>
            <person name="Yoshida Y."/>
            <person name="Ohtoshi R."/>
            <person name="Malay A.D."/>
            <person name="Moran D.A.P."/>
            <person name="Tomita M."/>
            <person name="Numata K."/>
            <person name="Arakawa K."/>
        </authorList>
    </citation>
    <scope>NUCLEOTIDE SEQUENCE</scope>
</reference>
<dbReference type="OrthoDB" id="5800391at2759"/>
<feature type="transmembrane region" description="Helical" evidence="1">
    <location>
        <begin position="398"/>
        <end position="420"/>
    </location>
</feature>
<keyword evidence="1" id="KW-0472">Membrane</keyword>
<gene>
    <name evidence="2" type="primary">AVEN_213416_1</name>
    <name evidence="2" type="ORF">TNIN_268411</name>
</gene>
<protein>
    <recommendedName>
        <fullName evidence="4">Gustatory receptor</fullName>
    </recommendedName>
</protein>
<dbReference type="Proteomes" id="UP000886998">
    <property type="component" value="Unassembled WGS sequence"/>
</dbReference>
<feature type="transmembrane region" description="Helical" evidence="1">
    <location>
        <begin position="162"/>
        <end position="182"/>
    </location>
</feature>
<accession>A0A8X6YVZ7</accession>
<name>A0A8X6YVZ7_9ARAC</name>
<feature type="transmembrane region" description="Helical" evidence="1">
    <location>
        <begin position="324"/>
        <end position="346"/>
    </location>
</feature>
<evidence type="ECO:0000313" key="3">
    <source>
        <dbReference type="Proteomes" id="UP000886998"/>
    </source>
</evidence>
<keyword evidence="1" id="KW-1133">Transmembrane helix</keyword>
<keyword evidence="1" id="KW-0812">Transmembrane</keyword>
<feature type="transmembrane region" description="Helical" evidence="1">
    <location>
        <begin position="519"/>
        <end position="540"/>
    </location>
</feature>
<comment type="caution">
    <text evidence="2">The sequence shown here is derived from an EMBL/GenBank/DDBJ whole genome shotgun (WGS) entry which is preliminary data.</text>
</comment>
<evidence type="ECO:0008006" key="4">
    <source>
        <dbReference type="Google" id="ProtNLM"/>
    </source>
</evidence>
<feature type="transmembrane region" description="Helical" evidence="1">
    <location>
        <begin position="560"/>
        <end position="582"/>
    </location>
</feature>